<evidence type="ECO:0000259" key="9">
    <source>
        <dbReference type="PROSITE" id="PS50850"/>
    </source>
</evidence>
<keyword evidence="4 8" id="KW-0812">Transmembrane</keyword>
<dbReference type="SUPFAM" id="SSF103473">
    <property type="entry name" value="MFS general substrate transporter"/>
    <property type="match status" value="1"/>
</dbReference>
<accession>A0ABR1EZD2</accession>
<dbReference type="PANTHER" id="PTHR48022">
    <property type="entry name" value="PLASTIDIC GLUCOSE TRANSPORTER 4"/>
    <property type="match status" value="1"/>
</dbReference>
<evidence type="ECO:0000313" key="11">
    <source>
        <dbReference type="Proteomes" id="UP001498771"/>
    </source>
</evidence>
<keyword evidence="5 8" id="KW-1133">Transmembrane helix</keyword>
<name>A0ABR1EZD2_9ASCO</name>
<dbReference type="EMBL" id="JBBJBU010000014">
    <property type="protein sequence ID" value="KAK7202877.1"/>
    <property type="molecule type" value="Genomic_DNA"/>
</dbReference>
<comment type="subcellular location">
    <subcellularLocation>
        <location evidence="1">Membrane</location>
        <topology evidence="1">Multi-pass membrane protein</topology>
    </subcellularLocation>
</comment>
<dbReference type="InterPro" id="IPR005828">
    <property type="entry name" value="MFS_sugar_transport-like"/>
</dbReference>
<reference evidence="10 11" key="1">
    <citation type="submission" date="2024-03" db="EMBL/GenBank/DDBJ databases">
        <title>Genome-scale model development and genomic sequencing of the oleaginous clade Lipomyces.</title>
        <authorList>
            <consortium name="Lawrence Berkeley National Laboratory"/>
            <person name="Czajka J.J."/>
            <person name="Han Y."/>
            <person name="Kim J."/>
            <person name="Mondo S.J."/>
            <person name="Hofstad B.A."/>
            <person name="Robles A."/>
            <person name="Haridas S."/>
            <person name="Riley R."/>
            <person name="LaButti K."/>
            <person name="Pangilinan J."/>
            <person name="Andreopoulos W."/>
            <person name="Lipzen A."/>
            <person name="Yan J."/>
            <person name="Wang M."/>
            <person name="Ng V."/>
            <person name="Grigoriev I.V."/>
            <person name="Spatafora J.W."/>
            <person name="Magnuson J.K."/>
            <person name="Baker S.E."/>
            <person name="Pomraning K.R."/>
        </authorList>
    </citation>
    <scope>NUCLEOTIDE SEQUENCE [LARGE SCALE GENOMIC DNA]</scope>
    <source>
        <strain evidence="10 11">Phaff 52-87</strain>
    </source>
</reference>
<evidence type="ECO:0000256" key="4">
    <source>
        <dbReference type="ARBA" id="ARBA00022692"/>
    </source>
</evidence>
<dbReference type="InterPro" id="IPR003663">
    <property type="entry name" value="Sugar/inositol_transpt"/>
</dbReference>
<feature type="transmembrane region" description="Helical" evidence="8">
    <location>
        <begin position="403"/>
        <end position="423"/>
    </location>
</feature>
<evidence type="ECO:0000256" key="2">
    <source>
        <dbReference type="ARBA" id="ARBA00010992"/>
    </source>
</evidence>
<feature type="transmembrane region" description="Helical" evidence="8">
    <location>
        <begin position="327"/>
        <end position="349"/>
    </location>
</feature>
<dbReference type="GeneID" id="90036730"/>
<dbReference type="PANTHER" id="PTHR48022:SF28">
    <property type="entry name" value="MAJOR FACILITATOR SUPERFAMILY (MFS) PROFILE DOMAIN-CONTAINING PROTEIN-RELATED"/>
    <property type="match status" value="1"/>
</dbReference>
<organism evidence="10 11">
    <name type="scientific">Myxozyma melibiosi</name>
    <dbReference type="NCBI Taxonomy" id="54550"/>
    <lineage>
        <taxon>Eukaryota</taxon>
        <taxon>Fungi</taxon>
        <taxon>Dikarya</taxon>
        <taxon>Ascomycota</taxon>
        <taxon>Saccharomycotina</taxon>
        <taxon>Lipomycetes</taxon>
        <taxon>Lipomycetales</taxon>
        <taxon>Lipomycetaceae</taxon>
        <taxon>Myxozyma</taxon>
    </lineage>
</organism>
<feature type="transmembrane region" description="Helical" evidence="8">
    <location>
        <begin position="429"/>
        <end position="449"/>
    </location>
</feature>
<proteinExistence type="inferred from homology"/>
<dbReference type="InterPro" id="IPR036259">
    <property type="entry name" value="MFS_trans_sf"/>
</dbReference>
<feature type="transmembrane region" description="Helical" evidence="8">
    <location>
        <begin position="53"/>
        <end position="72"/>
    </location>
</feature>
<evidence type="ECO:0000256" key="3">
    <source>
        <dbReference type="ARBA" id="ARBA00022448"/>
    </source>
</evidence>
<dbReference type="NCBIfam" id="TIGR00879">
    <property type="entry name" value="SP"/>
    <property type="match status" value="1"/>
</dbReference>
<feature type="transmembrane region" description="Helical" evidence="8">
    <location>
        <begin position="361"/>
        <end position="382"/>
    </location>
</feature>
<dbReference type="RefSeq" id="XP_064765910.1">
    <property type="nucleotide sequence ID" value="XM_064911218.1"/>
</dbReference>
<feature type="domain" description="Major facilitator superfamily (MFS) profile" evidence="9">
    <location>
        <begin position="10"/>
        <end position="453"/>
    </location>
</feature>
<protein>
    <submittedName>
        <fullName evidence="10">General substrate transporter</fullName>
    </submittedName>
</protein>
<feature type="transmembrane region" description="Helical" evidence="8">
    <location>
        <begin position="167"/>
        <end position="189"/>
    </location>
</feature>
<sequence length="524" mass="57141">MRGMKLQVLITLACSSGFLLFGYDQGVFSGVNVSPYFVETFNNPDSDLLGTISAIYDIGAAFGAISCMIFGNNLGRKRIIMLGCLICSVGAALQGSAKTVAQLIVGRIVGGFGVGQLTSTIGIWQAETSEAHNRGALMSIELVLCAIGLLLAQWINYGFGTNGGAVAYQFPILFQLVFLAGTMCLVPMLPESPRWLVGRGKMDKAADILVWLSSNPDATKEDPEIAKTLREMEEIALLEDMSGWIWFKTLFKGGPTQNGRRVAMSCAINMFQQLSGVNSVTYYVPTLLITFIGVSRSDSLWIGGLTSVVSLAFAIVPIFLIDRWGRLPFLATGAGIQAVSFFVVAGLYANLPEEGTDAAKSYGIAIVAFIFVFFASFSTCWLGPSWMYSAEILPVQGRTHGMGLAGIFYWMFNFLIVMISPTALERISWKYYVILGVFNACFVPSLYFFTETKGKTLEELDLYFAERYHGGRELHDLEAAMQMRDVDNDKPMAYQLEKINSATAGQVEKAAVEHGSESSATAEK</sequence>
<feature type="transmembrane region" description="Helical" evidence="8">
    <location>
        <begin position="274"/>
        <end position="294"/>
    </location>
</feature>
<dbReference type="Proteomes" id="UP001498771">
    <property type="component" value="Unassembled WGS sequence"/>
</dbReference>
<evidence type="ECO:0000313" key="10">
    <source>
        <dbReference type="EMBL" id="KAK7202877.1"/>
    </source>
</evidence>
<dbReference type="InterPro" id="IPR050360">
    <property type="entry name" value="MFS_Sugar_Transporters"/>
</dbReference>
<keyword evidence="3 7" id="KW-0813">Transport</keyword>
<feature type="transmembrane region" description="Helical" evidence="8">
    <location>
        <begin position="136"/>
        <end position="155"/>
    </location>
</feature>
<evidence type="ECO:0000256" key="1">
    <source>
        <dbReference type="ARBA" id="ARBA00004141"/>
    </source>
</evidence>
<feature type="transmembrane region" description="Helical" evidence="8">
    <location>
        <begin position="300"/>
        <end position="320"/>
    </location>
</feature>
<dbReference type="Gene3D" id="1.20.1250.20">
    <property type="entry name" value="MFS general substrate transporter like domains"/>
    <property type="match status" value="1"/>
</dbReference>
<keyword evidence="11" id="KW-1185">Reference proteome</keyword>
<evidence type="ECO:0000256" key="6">
    <source>
        <dbReference type="ARBA" id="ARBA00023136"/>
    </source>
</evidence>
<dbReference type="PROSITE" id="PS50850">
    <property type="entry name" value="MFS"/>
    <property type="match status" value="1"/>
</dbReference>
<dbReference type="Pfam" id="PF00083">
    <property type="entry name" value="Sugar_tr"/>
    <property type="match status" value="1"/>
</dbReference>
<comment type="caution">
    <text evidence="10">The sequence shown here is derived from an EMBL/GenBank/DDBJ whole genome shotgun (WGS) entry which is preliminary data.</text>
</comment>
<comment type="similarity">
    <text evidence="2 7">Belongs to the major facilitator superfamily. Sugar transporter (TC 2.A.1.1) family.</text>
</comment>
<evidence type="ECO:0000256" key="7">
    <source>
        <dbReference type="RuleBase" id="RU003346"/>
    </source>
</evidence>
<dbReference type="InterPro" id="IPR020846">
    <property type="entry name" value="MFS_dom"/>
</dbReference>
<gene>
    <name evidence="10" type="ORF">BZA70DRAFT_269492</name>
</gene>
<evidence type="ECO:0000256" key="5">
    <source>
        <dbReference type="ARBA" id="ARBA00022989"/>
    </source>
</evidence>
<evidence type="ECO:0000256" key="8">
    <source>
        <dbReference type="SAM" id="Phobius"/>
    </source>
</evidence>
<keyword evidence="6 8" id="KW-0472">Membrane</keyword>
<dbReference type="PRINTS" id="PR00171">
    <property type="entry name" value="SUGRTRNSPORT"/>
</dbReference>